<keyword evidence="2" id="KW-1185">Reference proteome</keyword>
<proteinExistence type="predicted"/>
<dbReference type="Proteomes" id="UP001305414">
    <property type="component" value="Unassembled WGS sequence"/>
</dbReference>
<gene>
    <name evidence="1" type="ORF">RRF57_008799</name>
</gene>
<accession>A0AAN7UIH0</accession>
<reference evidence="1 2" key="1">
    <citation type="submission" date="2023-10" db="EMBL/GenBank/DDBJ databases">
        <title>Draft genome sequence of Xylaria bambusicola isolate GMP-LS, the root and basal stem rot pathogen of sugarcane in Indonesia.</title>
        <authorList>
            <person name="Selvaraj P."/>
            <person name="Muralishankar V."/>
            <person name="Muruganantham S."/>
            <person name="Sp S."/>
            <person name="Haryani S."/>
            <person name="Lau K.J.X."/>
            <person name="Naqvi N.I."/>
        </authorList>
    </citation>
    <scope>NUCLEOTIDE SEQUENCE [LARGE SCALE GENOMIC DNA]</scope>
    <source>
        <strain evidence="1">GMP-LS</strain>
    </source>
</reference>
<dbReference type="AlphaFoldDB" id="A0AAN7UIH0"/>
<name>A0AAN7UIH0_9PEZI</name>
<evidence type="ECO:0000313" key="1">
    <source>
        <dbReference type="EMBL" id="KAK5633085.1"/>
    </source>
</evidence>
<evidence type="ECO:0000313" key="2">
    <source>
        <dbReference type="Proteomes" id="UP001305414"/>
    </source>
</evidence>
<dbReference type="EMBL" id="JAWHQM010000029">
    <property type="protein sequence ID" value="KAK5633085.1"/>
    <property type="molecule type" value="Genomic_DNA"/>
</dbReference>
<comment type="caution">
    <text evidence="1">The sequence shown here is derived from an EMBL/GenBank/DDBJ whole genome shotgun (WGS) entry which is preliminary data.</text>
</comment>
<protein>
    <submittedName>
        <fullName evidence="1">Uncharacterized protein</fullName>
    </submittedName>
</protein>
<sequence length="325" mass="35730">MQDESVIYFWRNGTREARIKFIFNAVGLDWNRWKSASRFLKAVHNGSRAVGEFAAAVTSSGYVLLLVSEACDFRVSVDGGARLVVDDAELPSSFGSLAFVRAVGSLDRVLVLSLEEESERLREPFRSFITELLLGARSRPNRSSGSRVASCRGFGEGDREVEIQERLAKDAKELETEMVGLSSARSTTIPSTAGWGRHLRSGVDLEEGIHDCGRLNIMDFLLPIISVRGLGPPEENRIELPAGFSLVVLSVGSGRDITALSKDKLRSRLPFASKSMDGTAYTGRSVKLLFLLPRERAEESWDEGSDCVDWTVDETVEARLGPVIS</sequence>
<organism evidence="1 2">
    <name type="scientific">Xylaria bambusicola</name>
    <dbReference type="NCBI Taxonomy" id="326684"/>
    <lineage>
        <taxon>Eukaryota</taxon>
        <taxon>Fungi</taxon>
        <taxon>Dikarya</taxon>
        <taxon>Ascomycota</taxon>
        <taxon>Pezizomycotina</taxon>
        <taxon>Sordariomycetes</taxon>
        <taxon>Xylariomycetidae</taxon>
        <taxon>Xylariales</taxon>
        <taxon>Xylariaceae</taxon>
        <taxon>Xylaria</taxon>
    </lineage>
</organism>